<keyword evidence="2" id="KW-0812">Transmembrane</keyword>
<proteinExistence type="predicted"/>
<keyword evidence="2" id="KW-1133">Transmembrane helix</keyword>
<feature type="transmembrane region" description="Helical" evidence="2">
    <location>
        <begin position="182"/>
        <end position="202"/>
    </location>
</feature>
<feature type="domain" description="DUF4396" evidence="3">
    <location>
        <begin position="83"/>
        <end position="212"/>
    </location>
</feature>
<protein>
    <recommendedName>
        <fullName evidence="3">DUF4396 domain-containing protein</fullName>
    </recommendedName>
</protein>
<feature type="region of interest" description="Disordered" evidence="1">
    <location>
        <begin position="226"/>
        <end position="249"/>
    </location>
</feature>
<feature type="transmembrane region" description="Helical" evidence="2">
    <location>
        <begin position="139"/>
        <end position="162"/>
    </location>
</feature>
<sequence>MHRTPDDRRRSPRQPGSQGRTSSRRPLLAEPAACSIHAARTNRAAVVRHADGAPAPHAPLEEDVMDHSTHAPATEGAALTRLAVSATLHCLTGCAIGEVLGMVIGTALGWSDLQTVALAVVLAFFFGYALTLRPILRSGVALSAAIPVALAADTLSITVMEVVDNAVMLLVPGAMESGVTSLLFWGALAFALAVAFVVTLPVNRWLISRGKGHAVVHRFHGDLPRDDGDAPGTAGSGVTSGRHDGRSHS</sequence>
<dbReference type="EMBL" id="CADCUB010000074">
    <property type="protein sequence ID" value="CAA9325033.1"/>
    <property type="molecule type" value="Genomic_DNA"/>
</dbReference>
<organism evidence="4">
    <name type="scientific">uncultured Frankineae bacterium</name>
    <dbReference type="NCBI Taxonomy" id="437475"/>
    <lineage>
        <taxon>Bacteria</taxon>
        <taxon>Bacillati</taxon>
        <taxon>Actinomycetota</taxon>
        <taxon>Actinomycetes</taxon>
        <taxon>Frankiales</taxon>
        <taxon>environmental samples</taxon>
    </lineage>
</organism>
<feature type="transmembrane region" description="Helical" evidence="2">
    <location>
        <begin position="116"/>
        <end position="132"/>
    </location>
</feature>
<keyword evidence="2" id="KW-0472">Membrane</keyword>
<dbReference type="AlphaFoldDB" id="A0A6J4L627"/>
<gene>
    <name evidence="4" type="ORF">AVDCRST_MAG07-1500</name>
</gene>
<evidence type="ECO:0000259" key="3">
    <source>
        <dbReference type="Pfam" id="PF14342"/>
    </source>
</evidence>
<dbReference type="Pfam" id="PF14342">
    <property type="entry name" value="DUF4396"/>
    <property type="match status" value="1"/>
</dbReference>
<name>A0A6J4L627_9ACTN</name>
<feature type="region of interest" description="Disordered" evidence="1">
    <location>
        <begin position="1"/>
        <end position="27"/>
    </location>
</feature>
<evidence type="ECO:0000256" key="1">
    <source>
        <dbReference type="SAM" id="MobiDB-lite"/>
    </source>
</evidence>
<reference evidence="4" key="1">
    <citation type="submission" date="2020-02" db="EMBL/GenBank/DDBJ databases">
        <authorList>
            <person name="Meier V. D."/>
        </authorList>
    </citation>
    <scope>NUCLEOTIDE SEQUENCE</scope>
    <source>
        <strain evidence="4">AVDCRST_MAG07</strain>
    </source>
</reference>
<dbReference type="InterPro" id="IPR025509">
    <property type="entry name" value="DUF4396"/>
</dbReference>
<evidence type="ECO:0000256" key="2">
    <source>
        <dbReference type="SAM" id="Phobius"/>
    </source>
</evidence>
<evidence type="ECO:0000313" key="4">
    <source>
        <dbReference type="EMBL" id="CAA9325033.1"/>
    </source>
</evidence>
<accession>A0A6J4L627</accession>
<feature type="transmembrane region" description="Helical" evidence="2">
    <location>
        <begin position="88"/>
        <end position="110"/>
    </location>
</feature>